<accession>A0AAW1V199</accession>
<keyword evidence="2" id="KW-1185">Reference proteome</keyword>
<gene>
    <name evidence="1" type="ORF">WA026_016798</name>
</gene>
<organism evidence="1 2">
    <name type="scientific">Henosepilachna vigintioctopunctata</name>
    <dbReference type="NCBI Taxonomy" id="420089"/>
    <lineage>
        <taxon>Eukaryota</taxon>
        <taxon>Metazoa</taxon>
        <taxon>Ecdysozoa</taxon>
        <taxon>Arthropoda</taxon>
        <taxon>Hexapoda</taxon>
        <taxon>Insecta</taxon>
        <taxon>Pterygota</taxon>
        <taxon>Neoptera</taxon>
        <taxon>Endopterygota</taxon>
        <taxon>Coleoptera</taxon>
        <taxon>Polyphaga</taxon>
        <taxon>Cucujiformia</taxon>
        <taxon>Coccinelloidea</taxon>
        <taxon>Coccinellidae</taxon>
        <taxon>Epilachninae</taxon>
        <taxon>Epilachnini</taxon>
        <taxon>Henosepilachna</taxon>
    </lineage>
</organism>
<protein>
    <submittedName>
        <fullName evidence="1">Uncharacterized protein</fullName>
    </submittedName>
</protein>
<evidence type="ECO:0000313" key="2">
    <source>
        <dbReference type="Proteomes" id="UP001431783"/>
    </source>
</evidence>
<comment type="caution">
    <text evidence="1">The sequence shown here is derived from an EMBL/GenBank/DDBJ whole genome shotgun (WGS) entry which is preliminary data.</text>
</comment>
<dbReference type="EMBL" id="JARQZJ010000100">
    <property type="protein sequence ID" value="KAK9886522.1"/>
    <property type="molecule type" value="Genomic_DNA"/>
</dbReference>
<sequence length="176" mass="19995">MEVAKTLRHVNKRIAIHTFASGLENIDLRTKVKARNYQSLSEAIQGAKDEENPDIKNIQYQRKKPSGQLQQKKTSNGQHTEDIILPPRCEIIKFVSSELSEDCIIKSEEVSEGVYIAGLTVRPNTRGEIPLKFLNTRETEVTLKNFRPKLEVLSNYEICNMGKVDNLSVEASEFSF</sequence>
<reference evidence="1 2" key="1">
    <citation type="submission" date="2023-03" db="EMBL/GenBank/DDBJ databases">
        <title>Genome insight into feeding habits of ladybird beetles.</title>
        <authorList>
            <person name="Li H.-S."/>
            <person name="Huang Y.-H."/>
            <person name="Pang H."/>
        </authorList>
    </citation>
    <scope>NUCLEOTIDE SEQUENCE [LARGE SCALE GENOMIC DNA]</scope>
    <source>
        <strain evidence="1">SYSU_2023b</strain>
        <tissue evidence="1">Whole body</tissue>
    </source>
</reference>
<proteinExistence type="predicted"/>
<evidence type="ECO:0000313" key="1">
    <source>
        <dbReference type="EMBL" id="KAK9886522.1"/>
    </source>
</evidence>
<dbReference type="Proteomes" id="UP001431783">
    <property type="component" value="Unassembled WGS sequence"/>
</dbReference>
<dbReference type="AlphaFoldDB" id="A0AAW1V199"/>
<name>A0AAW1V199_9CUCU</name>